<dbReference type="RefSeq" id="XP_006816841.1">
    <property type="nucleotide sequence ID" value="XM_006816778.1"/>
</dbReference>
<evidence type="ECO:0000259" key="11">
    <source>
        <dbReference type="PROSITE" id="PS51034"/>
    </source>
</evidence>
<keyword evidence="2" id="KW-1003">Cell membrane</keyword>
<keyword evidence="9" id="KW-0325">Glycoprotein</keyword>
<evidence type="ECO:0000313" key="14">
    <source>
        <dbReference type="RefSeq" id="XP_006816842.1"/>
    </source>
</evidence>
<dbReference type="PROSITE" id="PS51034">
    <property type="entry name" value="ZP_2"/>
    <property type="match status" value="1"/>
</dbReference>
<dbReference type="SMART" id="SM00241">
    <property type="entry name" value="ZP"/>
    <property type="match status" value="1"/>
</dbReference>
<accession>A0ABM0MA01</accession>
<keyword evidence="5 10" id="KW-0732">Signal</keyword>
<dbReference type="InterPro" id="IPR055356">
    <property type="entry name" value="ZP-N"/>
</dbReference>
<evidence type="ECO:0000256" key="9">
    <source>
        <dbReference type="ARBA" id="ARBA00023180"/>
    </source>
</evidence>
<evidence type="ECO:0000256" key="2">
    <source>
        <dbReference type="ARBA" id="ARBA00022475"/>
    </source>
</evidence>
<evidence type="ECO:0000256" key="6">
    <source>
        <dbReference type="ARBA" id="ARBA00022989"/>
    </source>
</evidence>
<evidence type="ECO:0000256" key="10">
    <source>
        <dbReference type="SAM" id="SignalP"/>
    </source>
</evidence>
<dbReference type="Gene3D" id="2.60.40.3210">
    <property type="entry name" value="Zona pellucida, ZP-N domain"/>
    <property type="match status" value="1"/>
</dbReference>
<evidence type="ECO:0000256" key="5">
    <source>
        <dbReference type="ARBA" id="ARBA00022729"/>
    </source>
</evidence>
<proteinExistence type="predicted"/>
<keyword evidence="3" id="KW-0597">Phosphoprotein</keyword>
<evidence type="ECO:0000256" key="7">
    <source>
        <dbReference type="ARBA" id="ARBA00023136"/>
    </source>
</evidence>
<keyword evidence="8" id="KW-1015">Disulfide bond</keyword>
<dbReference type="GeneID" id="102801324"/>
<evidence type="ECO:0000256" key="1">
    <source>
        <dbReference type="ARBA" id="ARBA00004251"/>
    </source>
</evidence>
<organism evidence="12 14">
    <name type="scientific">Saccoglossus kowalevskii</name>
    <name type="common">Acorn worm</name>
    <dbReference type="NCBI Taxonomy" id="10224"/>
    <lineage>
        <taxon>Eukaryota</taxon>
        <taxon>Metazoa</taxon>
        <taxon>Hemichordata</taxon>
        <taxon>Enteropneusta</taxon>
        <taxon>Harrimaniidae</taxon>
        <taxon>Saccoglossus</taxon>
    </lineage>
</organism>
<keyword evidence="6" id="KW-1133">Transmembrane helix</keyword>
<dbReference type="Proteomes" id="UP000694865">
    <property type="component" value="Unplaced"/>
</dbReference>
<feature type="domain" description="ZP" evidence="11">
    <location>
        <begin position="378"/>
        <end position="613"/>
    </location>
</feature>
<feature type="signal peptide" evidence="10">
    <location>
        <begin position="1"/>
        <end position="22"/>
    </location>
</feature>
<dbReference type="InterPro" id="IPR058899">
    <property type="entry name" value="TGFBR3/Endoglin-like_N"/>
</dbReference>
<keyword evidence="12" id="KW-1185">Reference proteome</keyword>
<dbReference type="Pfam" id="PF23344">
    <property type="entry name" value="ZP-N"/>
    <property type="match status" value="1"/>
</dbReference>
<dbReference type="InterPro" id="IPR001507">
    <property type="entry name" value="ZP_dom"/>
</dbReference>
<evidence type="ECO:0000256" key="8">
    <source>
        <dbReference type="ARBA" id="ARBA00023157"/>
    </source>
</evidence>
<reference evidence="13 14" key="1">
    <citation type="submission" date="2025-05" db="UniProtKB">
        <authorList>
            <consortium name="RefSeq"/>
        </authorList>
    </citation>
    <scope>IDENTIFICATION</scope>
    <source>
        <tissue evidence="13 14">Testes</tissue>
    </source>
</reference>
<protein>
    <submittedName>
        <fullName evidence="13">Transforming growth factor beta receptor type 3-like isoform X1</fullName>
    </submittedName>
    <submittedName>
        <fullName evidence="14">Transforming growth factor beta receptor type 3-like isoform X2</fullName>
    </submittedName>
</protein>
<evidence type="ECO:0000313" key="13">
    <source>
        <dbReference type="RefSeq" id="XP_006816841.1"/>
    </source>
</evidence>
<comment type="subcellular location">
    <subcellularLocation>
        <location evidence="1">Cell membrane</location>
        <topology evidence="1">Single-pass type I membrane protein</topology>
    </subcellularLocation>
</comment>
<dbReference type="PANTHER" id="PTHR14002">
    <property type="entry name" value="ENDOGLIN/TGF-BETA RECEPTOR TYPE III"/>
    <property type="match status" value="1"/>
</dbReference>
<dbReference type="Gene3D" id="2.60.40.4100">
    <property type="entry name" value="Zona pellucida, ZP-C domain"/>
    <property type="match status" value="1"/>
</dbReference>
<feature type="chain" id="PRO_5045021220" evidence="10">
    <location>
        <begin position="23"/>
        <end position="613"/>
    </location>
</feature>
<name>A0ABM0MA01_SACKO</name>
<keyword evidence="7" id="KW-0472">Membrane</keyword>
<keyword evidence="4" id="KW-0812">Transmembrane</keyword>
<dbReference type="RefSeq" id="XP_006816842.1">
    <property type="nucleotide sequence ID" value="XM_006816779.1"/>
</dbReference>
<gene>
    <name evidence="13 14" type="primary">LOC102801324</name>
</gene>
<dbReference type="PANTHER" id="PTHR14002:SF45">
    <property type="entry name" value="ZP DOMAIN-CONTAINING PROTEIN"/>
    <property type="match status" value="1"/>
</dbReference>
<dbReference type="InterPro" id="IPR042235">
    <property type="entry name" value="ZP-C_dom"/>
</dbReference>
<evidence type="ECO:0000256" key="3">
    <source>
        <dbReference type="ARBA" id="ARBA00022553"/>
    </source>
</evidence>
<evidence type="ECO:0000313" key="12">
    <source>
        <dbReference type="Proteomes" id="UP000694865"/>
    </source>
</evidence>
<sequence>MKTVWLPCVIFAQLGFILGSLATRTCTPTSPFESQYLTPMCRQYLVGSGCYSSSVTTLQQEVHTIHVKNEDNLQRAEISLQIRPAADTGVYDKQLVFVLSSEIPVEWKVELLRLSLDFEIIFHVTRGSDVNYSEDRTITVIKKRHMPTVNDKLVRWIRRKYHALTSFTEIQKANKITLRVGAETMLSENCNIRSNFYSPNVVAEFLKVQPVTSGCAPHPVGSRAIHIIEANDSCVDGDTINLHVESQGREMYSNNVMIIIKSNVNTNWRVTSENFTGSLHIITNVDKMMLDDSPWQPDSSYEQTALESGAKLIRWAEKEHGPVNSFTETNNANLLRLQLKEDIVALPASETLMPEMIPKSPLDGDFNASDLMRSFTKECRDDGINVALQKDVLELFDVRFLSLSFLDHNCKAESNETHFILSTQFINCGTKKDIRDNRVVFKNAIVISDGEFTIEGSGWDFSDGSASGEILTDDEDMQILKIEFSCDYTTGPLQPVATRKPPLSFEITNYTLKLFDKYFYEQPHTEFPWLIEEDTRIYAQVGLEGALDLTFGVVPYGCWLSPTAENTRDVVTNELITNGCASDSSVLIEEFIPNDIIGTLPGSQKMPGLSVQL</sequence>
<dbReference type="Pfam" id="PF26060">
    <property type="entry name" value="TGFBR3_N"/>
    <property type="match status" value="2"/>
</dbReference>
<evidence type="ECO:0000256" key="4">
    <source>
        <dbReference type="ARBA" id="ARBA00022692"/>
    </source>
</evidence>